<dbReference type="SUPFAM" id="SSF140453">
    <property type="entry name" value="EsxAB dimer-like"/>
    <property type="match status" value="1"/>
</dbReference>
<accession>A0ABW5GVA5</accession>
<dbReference type="InterPro" id="IPR036689">
    <property type="entry name" value="ESAT-6-like_sf"/>
</dbReference>
<organism evidence="1 2">
    <name type="scientific">Amycolatopsis samaneae</name>
    <dbReference type="NCBI Taxonomy" id="664691"/>
    <lineage>
        <taxon>Bacteria</taxon>
        <taxon>Bacillati</taxon>
        <taxon>Actinomycetota</taxon>
        <taxon>Actinomycetes</taxon>
        <taxon>Pseudonocardiales</taxon>
        <taxon>Pseudonocardiaceae</taxon>
        <taxon>Amycolatopsis</taxon>
    </lineage>
</organism>
<dbReference type="InterPro" id="IPR010310">
    <property type="entry name" value="T7SS_ESAT-6-like"/>
</dbReference>
<gene>
    <name evidence="1" type="ORF">ACFSYJ_38625</name>
</gene>
<name>A0ABW5GVA5_9PSEU</name>
<dbReference type="RefSeq" id="WP_345385770.1">
    <property type="nucleotide sequence ID" value="NZ_BAABHG010000001.1"/>
</dbReference>
<dbReference type="Pfam" id="PF06013">
    <property type="entry name" value="WXG100"/>
    <property type="match status" value="1"/>
</dbReference>
<proteinExistence type="predicted"/>
<sequence length="109" mass="11568">MTGNFLHGETDQILNLAKQTVAHAEDINTRAVTLGNNLSALASSWSGQAHTGFQAVSDRQLGDSQKFTNMLQEHGEKTQTLANSYDQVDADGNHGWDAGGTGIDAAINV</sequence>
<reference evidence="2" key="1">
    <citation type="journal article" date="2019" name="Int. J. Syst. Evol. Microbiol.">
        <title>The Global Catalogue of Microorganisms (GCM) 10K type strain sequencing project: providing services to taxonomists for standard genome sequencing and annotation.</title>
        <authorList>
            <consortium name="The Broad Institute Genomics Platform"/>
            <consortium name="The Broad Institute Genome Sequencing Center for Infectious Disease"/>
            <person name="Wu L."/>
            <person name="Ma J."/>
        </authorList>
    </citation>
    <scope>NUCLEOTIDE SEQUENCE [LARGE SCALE GENOMIC DNA]</scope>
    <source>
        <strain evidence="2">CGMCC 4.7643</strain>
    </source>
</reference>
<evidence type="ECO:0000313" key="2">
    <source>
        <dbReference type="Proteomes" id="UP001597419"/>
    </source>
</evidence>
<dbReference type="Gene3D" id="1.10.287.1060">
    <property type="entry name" value="ESAT-6-like"/>
    <property type="match status" value="1"/>
</dbReference>
<comment type="caution">
    <text evidence="1">The sequence shown here is derived from an EMBL/GenBank/DDBJ whole genome shotgun (WGS) entry which is preliminary data.</text>
</comment>
<dbReference type="Proteomes" id="UP001597419">
    <property type="component" value="Unassembled WGS sequence"/>
</dbReference>
<keyword evidence="2" id="KW-1185">Reference proteome</keyword>
<evidence type="ECO:0000313" key="1">
    <source>
        <dbReference type="EMBL" id="MFD2464585.1"/>
    </source>
</evidence>
<dbReference type="EMBL" id="JBHUKU010000026">
    <property type="protein sequence ID" value="MFD2464585.1"/>
    <property type="molecule type" value="Genomic_DNA"/>
</dbReference>
<protein>
    <submittedName>
        <fullName evidence="1">WXG100 family type VII secretion target</fullName>
    </submittedName>
</protein>